<organism evidence="2 3">
    <name type="scientific">Microbacterium testaceum (strain StLB037)</name>
    <dbReference type="NCBI Taxonomy" id="979556"/>
    <lineage>
        <taxon>Bacteria</taxon>
        <taxon>Bacillati</taxon>
        <taxon>Actinomycetota</taxon>
        <taxon>Actinomycetes</taxon>
        <taxon>Micrococcales</taxon>
        <taxon>Microbacteriaceae</taxon>
        <taxon>Microbacterium</taxon>
    </lineage>
</organism>
<sequence>MSDVGLALRADMMPAVDLNHESVSYEEIDTTSENPRLRAKPLAKPPQANEKERLQAGVREWRRLLRDLPRPARERIPTHFVQRDESFVERRIPDRERLFRWEAPAHQTEHIDHAINQVLRMPREKRLRAVRARTFRHGDSPRVGGCRDVHVVLIEHPQPVPGRCGGAREHHPAASGGEEERIGVGESDPPAANAQHGTAAHGRRDRVDGHSLSLEARRRDDPFKGAHTGTKSLDAAG</sequence>
<dbReference type="HOGENOM" id="CLU_1169611_0_0_11"/>
<dbReference type="STRING" id="979556.MTES_1181"/>
<evidence type="ECO:0000256" key="1">
    <source>
        <dbReference type="SAM" id="MobiDB-lite"/>
    </source>
</evidence>
<accession>E8N6J7</accession>
<evidence type="ECO:0000313" key="2">
    <source>
        <dbReference type="EMBL" id="BAJ74145.1"/>
    </source>
</evidence>
<dbReference type="AlphaFoldDB" id="E8N6J7"/>
<dbReference type="EMBL" id="AP012052">
    <property type="protein sequence ID" value="BAJ74145.1"/>
    <property type="molecule type" value="Genomic_DNA"/>
</dbReference>
<protein>
    <submittedName>
        <fullName evidence="2">ABC-type amino acid transport/signal transduction systems, periplasmic component/domain</fullName>
    </submittedName>
</protein>
<name>E8N6J7_MICTS</name>
<feature type="region of interest" description="Disordered" evidence="1">
    <location>
        <begin position="159"/>
        <end position="237"/>
    </location>
</feature>
<evidence type="ECO:0000313" key="3">
    <source>
        <dbReference type="Proteomes" id="UP000008975"/>
    </source>
</evidence>
<feature type="compositionally biased region" description="Basic and acidic residues" evidence="1">
    <location>
        <begin position="205"/>
        <end position="224"/>
    </location>
</feature>
<dbReference type="KEGG" id="mts:MTES_1181"/>
<dbReference type="Proteomes" id="UP000008975">
    <property type="component" value="Chromosome"/>
</dbReference>
<proteinExistence type="predicted"/>
<feature type="compositionally biased region" description="Basic and acidic residues" evidence="1">
    <location>
        <begin position="166"/>
        <end position="183"/>
    </location>
</feature>
<reference evidence="2 3" key="1">
    <citation type="journal article" date="2011" name="J. Bacteriol.">
        <title>Genome sequence of Microbacterium testaceum StLB037, an N-acylhomoserine lactone-degrading bacterium isolated from potato leaves.</title>
        <authorList>
            <person name="Morohoshi T."/>
            <person name="Wang W.-Z."/>
            <person name="Someya N."/>
            <person name="Ikeda T."/>
        </authorList>
    </citation>
    <scope>NUCLEOTIDE SEQUENCE [LARGE SCALE GENOMIC DNA]</scope>
    <source>
        <strain evidence="2 3">StLB037</strain>
    </source>
</reference>
<gene>
    <name evidence="2" type="ordered locus">MTES_1181</name>
</gene>
<feature type="region of interest" description="Disordered" evidence="1">
    <location>
        <begin position="26"/>
        <end position="52"/>
    </location>
</feature>
<reference key="2">
    <citation type="submission" date="2011-02" db="EMBL/GenBank/DDBJ databases">
        <title>Genome sequence of Microbacterium testaceum StLB037.</title>
        <authorList>
            <person name="Morohoshi T."/>
            <person name="Wang W.Z."/>
            <person name="Someya N."/>
            <person name="Ikeda T."/>
        </authorList>
    </citation>
    <scope>NUCLEOTIDE SEQUENCE</scope>
    <source>
        <strain>StLB037</strain>
    </source>
</reference>